<keyword evidence="2" id="KW-0812">Transmembrane</keyword>
<keyword evidence="2" id="KW-1133">Transmembrane helix</keyword>
<evidence type="ECO:0000313" key="4">
    <source>
        <dbReference type="Proteomes" id="UP000824229"/>
    </source>
</evidence>
<keyword evidence="2" id="KW-0472">Membrane</keyword>
<dbReference type="EMBL" id="JAHLFQ010000059">
    <property type="protein sequence ID" value="MBU3803722.1"/>
    <property type="molecule type" value="Genomic_DNA"/>
</dbReference>
<feature type="region of interest" description="Disordered" evidence="1">
    <location>
        <begin position="1"/>
        <end position="32"/>
    </location>
</feature>
<dbReference type="AlphaFoldDB" id="A0A9E2KBG2"/>
<reference evidence="3" key="1">
    <citation type="journal article" date="2021" name="PeerJ">
        <title>Extensive microbial diversity within the chicken gut microbiome revealed by metagenomics and culture.</title>
        <authorList>
            <person name="Gilroy R."/>
            <person name="Ravi A."/>
            <person name="Getino M."/>
            <person name="Pursley I."/>
            <person name="Horton D.L."/>
            <person name="Alikhan N.F."/>
            <person name="Baker D."/>
            <person name="Gharbi K."/>
            <person name="Hall N."/>
            <person name="Watson M."/>
            <person name="Adriaenssens E.M."/>
            <person name="Foster-Nyarko E."/>
            <person name="Jarju S."/>
            <person name="Secka A."/>
            <person name="Antonio M."/>
            <person name="Oren A."/>
            <person name="Chaudhuri R.R."/>
            <person name="La Ragione R."/>
            <person name="Hildebrand F."/>
            <person name="Pallen M.J."/>
        </authorList>
    </citation>
    <scope>NUCLEOTIDE SEQUENCE</scope>
    <source>
        <strain evidence="3">B5-657</strain>
    </source>
</reference>
<name>A0A9E2KBG2_9FIRM</name>
<proteinExistence type="predicted"/>
<feature type="transmembrane region" description="Helical" evidence="2">
    <location>
        <begin position="35"/>
        <end position="58"/>
    </location>
</feature>
<accession>A0A9E2KBG2</accession>
<evidence type="ECO:0000313" key="3">
    <source>
        <dbReference type="EMBL" id="MBU3803722.1"/>
    </source>
</evidence>
<feature type="compositionally biased region" description="Basic residues" evidence="1">
    <location>
        <begin position="16"/>
        <end position="26"/>
    </location>
</feature>
<dbReference type="Proteomes" id="UP000824229">
    <property type="component" value="Unassembled WGS sequence"/>
</dbReference>
<gene>
    <name evidence="3" type="ORF">H9872_03035</name>
</gene>
<evidence type="ECO:0000256" key="1">
    <source>
        <dbReference type="SAM" id="MobiDB-lite"/>
    </source>
</evidence>
<comment type="caution">
    <text evidence="3">The sequence shown here is derived from an EMBL/GenBank/DDBJ whole genome shotgun (WGS) entry which is preliminary data.</text>
</comment>
<reference evidence="3" key="2">
    <citation type="submission" date="2021-04" db="EMBL/GenBank/DDBJ databases">
        <authorList>
            <person name="Gilroy R."/>
        </authorList>
    </citation>
    <scope>NUCLEOTIDE SEQUENCE</scope>
    <source>
        <strain evidence="3">B5-657</strain>
    </source>
</reference>
<organism evidence="3 4">
    <name type="scientific">Candidatus Cellulosilyticum pullistercoris</name>
    <dbReference type="NCBI Taxonomy" id="2838521"/>
    <lineage>
        <taxon>Bacteria</taxon>
        <taxon>Bacillati</taxon>
        <taxon>Bacillota</taxon>
        <taxon>Clostridia</taxon>
        <taxon>Lachnospirales</taxon>
        <taxon>Cellulosilyticaceae</taxon>
        <taxon>Cellulosilyticum</taxon>
    </lineage>
</organism>
<protein>
    <submittedName>
        <fullName evidence="3">Uncharacterized protein</fullName>
    </submittedName>
</protein>
<evidence type="ECO:0000256" key="2">
    <source>
        <dbReference type="SAM" id="Phobius"/>
    </source>
</evidence>
<sequence>MAKHHQSNSRDIKKPSVGHKNKKQKKREKDKAERVLTAGFIWSSLIVAVLFFFMFLIVGMQVGPSLPI</sequence>